<dbReference type="EMBL" id="CALTRL010005976">
    <property type="protein sequence ID" value="CAH7688378.1"/>
    <property type="molecule type" value="Genomic_DNA"/>
</dbReference>
<reference evidence="2" key="1">
    <citation type="submission" date="2022-06" db="EMBL/GenBank/DDBJ databases">
        <authorList>
            <consortium name="SYNGENTA / RWTH Aachen University"/>
        </authorList>
    </citation>
    <scope>NUCLEOTIDE SEQUENCE</scope>
</reference>
<accession>A0AAV0BPV8</accession>
<evidence type="ECO:0000313" key="3">
    <source>
        <dbReference type="Proteomes" id="UP001153365"/>
    </source>
</evidence>
<evidence type="ECO:0000313" key="2">
    <source>
        <dbReference type="EMBL" id="CAH7688378.1"/>
    </source>
</evidence>
<name>A0AAV0BPV8_PHAPC</name>
<dbReference type="Proteomes" id="UP001153365">
    <property type="component" value="Unassembled WGS sequence"/>
</dbReference>
<gene>
    <name evidence="2" type="ORF">PPACK8108_LOCUS23337</name>
</gene>
<feature type="compositionally biased region" description="Polar residues" evidence="1">
    <location>
        <begin position="47"/>
        <end position="57"/>
    </location>
</feature>
<protein>
    <submittedName>
        <fullName evidence="2">Uncharacterized protein</fullName>
    </submittedName>
</protein>
<organism evidence="2 3">
    <name type="scientific">Phakopsora pachyrhizi</name>
    <name type="common">Asian soybean rust disease fungus</name>
    <dbReference type="NCBI Taxonomy" id="170000"/>
    <lineage>
        <taxon>Eukaryota</taxon>
        <taxon>Fungi</taxon>
        <taxon>Dikarya</taxon>
        <taxon>Basidiomycota</taxon>
        <taxon>Pucciniomycotina</taxon>
        <taxon>Pucciniomycetes</taxon>
        <taxon>Pucciniales</taxon>
        <taxon>Phakopsoraceae</taxon>
        <taxon>Phakopsora</taxon>
    </lineage>
</organism>
<keyword evidence="3" id="KW-1185">Reference proteome</keyword>
<sequence>MRDLEQACVLGLECDQEAEEKDEEVFDNKHHQSQPLKGAQSPGGLPTENQGANNNSGKLLGQIPAPSRTGQTVLERLVNGDHQNHSSDFEAPIATHSSWDSNLAAVAQVFEVLKLNGITRLMIIGGPIIISFCMNQSQHSLISSSCSTPTSNSITASSQALINSKISNNYMSGAGGISSVELMDLIVKEKLS</sequence>
<evidence type="ECO:0000256" key="1">
    <source>
        <dbReference type="SAM" id="MobiDB-lite"/>
    </source>
</evidence>
<dbReference type="AlphaFoldDB" id="A0AAV0BPV8"/>
<comment type="caution">
    <text evidence="2">The sequence shown here is derived from an EMBL/GenBank/DDBJ whole genome shotgun (WGS) entry which is preliminary data.</text>
</comment>
<feature type="region of interest" description="Disordered" evidence="1">
    <location>
        <begin position="19"/>
        <end position="65"/>
    </location>
</feature>
<proteinExistence type="predicted"/>